<gene>
    <name evidence="2" type="ORF">JJW18_13815</name>
    <name evidence="3" type="ORF">JJW19_11010</name>
</gene>
<evidence type="ECO:0000313" key="2">
    <source>
        <dbReference type="EMBL" id="MBM9914544.1"/>
    </source>
</evidence>
<feature type="signal peptide" evidence="1">
    <location>
        <begin position="1"/>
        <end position="24"/>
    </location>
</feature>
<keyword evidence="4" id="KW-1185">Reference proteome</keyword>
<dbReference type="PANTHER" id="PTHR39335">
    <property type="entry name" value="BLL4220 PROTEIN"/>
    <property type="match status" value="1"/>
</dbReference>
<dbReference type="Pfam" id="PF03640">
    <property type="entry name" value="Lipoprotein_15"/>
    <property type="match status" value="2"/>
</dbReference>
<accession>A0AAW4GJ19</accession>
<dbReference type="GO" id="GO:0043448">
    <property type="term" value="P:alkane catabolic process"/>
    <property type="evidence" value="ECO:0007669"/>
    <property type="project" value="TreeGrafter"/>
</dbReference>
<dbReference type="RefSeq" id="WP_205405427.1">
    <property type="nucleotide sequence ID" value="NZ_JAFFTA010000020.1"/>
</dbReference>
<proteinExistence type="predicted"/>
<dbReference type="AlphaFoldDB" id="A0AAW4GJ19"/>
<protein>
    <recommendedName>
        <fullName evidence="6">Lipoprotein</fullName>
    </recommendedName>
</protein>
<evidence type="ECO:0000313" key="4">
    <source>
        <dbReference type="Proteomes" id="UP000749453"/>
    </source>
</evidence>
<dbReference type="EMBL" id="JAFFTB010000018">
    <property type="protein sequence ID" value="MBM9938673.1"/>
    <property type="molecule type" value="Genomic_DNA"/>
</dbReference>
<evidence type="ECO:0000256" key="1">
    <source>
        <dbReference type="SAM" id="SignalP"/>
    </source>
</evidence>
<reference evidence="2" key="2">
    <citation type="submission" date="2021-01" db="EMBL/GenBank/DDBJ databases">
        <authorList>
            <person name="Yu Y."/>
        </authorList>
    </citation>
    <scope>NUCLEOTIDE SEQUENCE</scope>
    <source>
        <strain evidence="2">As-5</strain>
        <strain evidence="3">As-6</strain>
    </source>
</reference>
<comment type="caution">
    <text evidence="2">The sequence shown here is derived from an EMBL/GenBank/DDBJ whole genome shotgun (WGS) entry which is preliminary data.</text>
</comment>
<dbReference type="PIRSF" id="PIRSF029720">
    <property type="entry name" value="UCP029720"/>
    <property type="match status" value="1"/>
</dbReference>
<sequence>MNKQRRNRTLTMLLLAGIVPVVCAAPAEPSNVHAQGDRLVDGKGMTLYIFDKDVKGSGESACDESCLKLWPAVVVDAASSMDPPYGSISTANGVRQLTHKGRPLYYFVKDKKPGDSQGDGVKDVWHVARPG</sequence>
<dbReference type="InterPro" id="IPR005297">
    <property type="entry name" value="Lipoprotein_repeat"/>
</dbReference>
<evidence type="ECO:0000313" key="5">
    <source>
        <dbReference type="Proteomes" id="UP000784064"/>
    </source>
</evidence>
<keyword evidence="1" id="KW-0732">Signal</keyword>
<dbReference type="PANTHER" id="PTHR39335:SF1">
    <property type="entry name" value="BLL4220 PROTEIN"/>
    <property type="match status" value="1"/>
</dbReference>
<name>A0AAW4GJ19_9GAMM</name>
<dbReference type="Proteomes" id="UP000749453">
    <property type="component" value="Unassembled WGS sequence"/>
</dbReference>
<feature type="chain" id="PRO_5043318865" description="Lipoprotein" evidence="1">
    <location>
        <begin position="25"/>
        <end position="131"/>
    </location>
</feature>
<evidence type="ECO:0000313" key="3">
    <source>
        <dbReference type="EMBL" id="MBM9938673.1"/>
    </source>
</evidence>
<dbReference type="Proteomes" id="UP000784064">
    <property type="component" value="Unassembled WGS sequence"/>
</dbReference>
<organism evidence="2 5">
    <name type="scientific">Stenotrophomonas lactitubi</name>
    <dbReference type="NCBI Taxonomy" id="2045214"/>
    <lineage>
        <taxon>Bacteria</taxon>
        <taxon>Pseudomonadati</taxon>
        <taxon>Pseudomonadota</taxon>
        <taxon>Gammaproteobacteria</taxon>
        <taxon>Lysobacterales</taxon>
        <taxon>Lysobacteraceae</taxon>
        <taxon>Stenotrophomonas</taxon>
    </lineage>
</organism>
<evidence type="ECO:0008006" key="6">
    <source>
        <dbReference type="Google" id="ProtNLM"/>
    </source>
</evidence>
<reference evidence="4" key="1">
    <citation type="submission" date="2021-01" db="EMBL/GenBank/DDBJ databases">
        <title>Stenotrophomonas maltophilia.</title>
        <authorList>
            <person name="Yu Y."/>
        </authorList>
    </citation>
    <scope>NUCLEOTIDE SEQUENCE [LARGE SCALE GENOMIC DNA]</scope>
    <source>
        <strain evidence="4">As-6</strain>
    </source>
</reference>
<dbReference type="InterPro" id="IPR014558">
    <property type="entry name" value="UCP029720"/>
</dbReference>
<dbReference type="EMBL" id="JAFFTA010000020">
    <property type="protein sequence ID" value="MBM9914544.1"/>
    <property type="molecule type" value="Genomic_DNA"/>
</dbReference>